<accession>A0A4R7VU40</accession>
<feature type="transmembrane region" description="Helical" evidence="1">
    <location>
        <begin position="31"/>
        <end position="51"/>
    </location>
</feature>
<name>A0A4R7VU40_9PSED</name>
<evidence type="ECO:0000313" key="3">
    <source>
        <dbReference type="Proteomes" id="UP000295804"/>
    </source>
</evidence>
<evidence type="ECO:0000256" key="1">
    <source>
        <dbReference type="SAM" id="Phobius"/>
    </source>
</evidence>
<dbReference type="AlphaFoldDB" id="A0A4R7VU40"/>
<organism evidence="2 3">
    <name type="scientific">Pseudomonas helmanticensis</name>
    <dbReference type="NCBI Taxonomy" id="1471381"/>
    <lineage>
        <taxon>Bacteria</taxon>
        <taxon>Pseudomonadati</taxon>
        <taxon>Pseudomonadota</taxon>
        <taxon>Gammaproteobacteria</taxon>
        <taxon>Pseudomonadales</taxon>
        <taxon>Pseudomonadaceae</taxon>
        <taxon>Pseudomonas</taxon>
    </lineage>
</organism>
<reference evidence="2 3" key="1">
    <citation type="submission" date="2019-03" db="EMBL/GenBank/DDBJ databases">
        <title>Genomic analyses of the natural microbiome of Caenorhabditis elegans.</title>
        <authorList>
            <person name="Samuel B."/>
        </authorList>
    </citation>
    <scope>NUCLEOTIDE SEQUENCE [LARGE SCALE GENOMIC DNA]</scope>
    <source>
        <strain evidence="2 3">BIGb0525</strain>
    </source>
</reference>
<keyword evidence="1" id="KW-1133">Transmembrane helix</keyword>
<protein>
    <submittedName>
        <fullName evidence="2">Uncharacterized protein</fullName>
    </submittedName>
</protein>
<feature type="transmembrane region" description="Helical" evidence="1">
    <location>
        <begin position="91"/>
        <end position="112"/>
    </location>
</feature>
<sequence length="213" mass="23251">MKHPPAPAHWLYAMPALIHLAFCLQESGMASWKWVVGVGTAAVGIIAAPVADSLVKEGKFPDGLGAVFSKLGSWISLFWEWLNGQTSMPTWLVLIQIVALIAFVIPLVWLLLPNNSASTQPAAPTSLELTPEQLAVFLFVGRSIDNDIEVYLDSVIRSVGLSRNATEHALESLSENDLISCNANFYGPDWYLLTNTGRARYLELERSGAGVRT</sequence>
<evidence type="ECO:0000313" key="2">
    <source>
        <dbReference type="EMBL" id="TDV53460.1"/>
    </source>
</evidence>
<gene>
    <name evidence="2" type="ORF">EDF87_101548</name>
</gene>
<dbReference type="Proteomes" id="UP000295804">
    <property type="component" value="Unassembled WGS sequence"/>
</dbReference>
<feature type="transmembrane region" description="Helical" evidence="1">
    <location>
        <begin position="6"/>
        <end position="24"/>
    </location>
</feature>
<proteinExistence type="predicted"/>
<comment type="caution">
    <text evidence="2">The sequence shown here is derived from an EMBL/GenBank/DDBJ whole genome shotgun (WGS) entry which is preliminary data.</text>
</comment>
<keyword evidence="1" id="KW-0812">Transmembrane</keyword>
<dbReference type="EMBL" id="SOCQ01000001">
    <property type="protein sequence ID" value="TDV53460.1"/>
    <property type="molecule type" value="Genomic_DNA"/>
</dbReference>
<keyword evidence="1" id="KW-0472">Membrane</keyword>